<dbReference type="KEGG" id="nwa:Nwat_0847"/>
<accession>D8K497</accession>
<protein>
    <recommendedName>
        <fullName evidence="4">DUF3224 domain-containing protein</fullName>
    </recommendedName>
</protein>
<evidence type="ECO:0000313" key="3">
    <source>
        <dbReference type="Proteomes" id="UP000000393"/>
    </source>
</evidence>
<name>D8K497_NITWC</name>
<evidence type="ECO:0000313" key="2">
    <source>
        <dbReference type="EMBL" id="ADJ27794.1"/>
    </source>
</evidence>
<proteinExistence type="predicted"/>
<reference evidence="2 3" key="1">
    <citation type="submission" date="2010-06" db="EMBL/GenBank/DDBJ databases">
        <title>Complete sequence of chromosome of Nitrosococcus watsoni C-113.</title>
        <authorList>
            <consortium name="US DOE Joint Genome Institute"/>
            <person name="Lucas S."/>
            <person name="Copeland A."/>
            <person name="Lapidus A."/>
            <person name="Cheng J.-F."/>
            <person name="Bruce D."/>
            <person name="Goodwin L."/>
            <person name="Pitluck S."/>
            <person name="Malfatti S.A."/>
            <person name="Chain P.S.G."/>
            <person name="Land M."/>
            <person name="Hauser L."/>
            <person name="Kyrpides N."/>
            <person name="Ivanova N."/>
            <person name="Cambell M.A."/>
            <person name="Heidelberg J.F."/>
            <person name="Klotz M.G."/>
            <person name="Woyke T."/>
        </authorList>
    </citation>
    <scope>NUCLEOTIDE SEQUENCE [LARGE SCALE GENOMIC DNA]</scope>
    <source>
        <strain evidence="2 3">C-113</strain>
    </source>
</reference>
<gene>
    <name evidence="2" type="ordered locus">Nwat_0847</name>
</gene>
<dbReference type="HOGENOM" id="CLU_1720429_0_0_6"/>
<evidence type="ECO:0008006" key="4">
    <source>
        <dbReference type="Google" id="ProtNLM"/>
    </source>
</evidence>
<feature type="signal peptide" evidence="1">
    <location>
        <begin position="1"/>
        <end position="22"/>
    </location>
</feature>
<organism evidence="2 3">
    <name type="scientific">Nitrosococcus watsoni (strain C-113)</name>
    <dbReference type="NCBI Taxonomy" id="105559"/>
    <lineage>
        <taxon>Bacteria</taxon>
        <taxon>Pseudomonadati</taxon>
        <taxon>Pseudomonadota</taxon>
        <taxon>Gammaproteobacteria</taxon>
        <taxon>Chromatiales</taxon>
        <taxon>Chromatiaceae</taxon>
        <taxon>Nitrosococcus</taxon>
    </lineage>
</organism>
<dbReference type="EMBL" id="CP002086">
    <property type="protein sequence ID" value="ADJ27794.1"/>
    <property type="molecule type" value="Genomic_DNA"/>
</dbReference>
<dbReference type="RefSeq" id="WP_013219897.1">
    <property type="nucleotide sequence ID" value="NC_014315.1"/>
</dbReference>
<keyword evidence="1" id="KW-0732">Signal</keyword>
<dbReference type="STRING" id="105559.Nwat_0847"/>
<dbReference type="Proteomes" id="UP000000393">
    <property type="component" value="Chromosome"/>
</dbReference>
<sequence length="152" mass="16246">MPIQLKIIIPIISLLAAENLLAGETVTYHGTGTYKATQILMPLANGDGILHLTNETIATIEPSERGFIFGDCAGLGHITAAGELSTESYCTFRESDEDAFDLHNKAKGGEGMLEVIGGSGKWEGATGTGTVKRKFTEGNHGTYEYELKIKTP</sequence>
<dbReference type="AlphaFoldDB" id="D8K497"/>
<keyword evidence="3" id="KW-1185">Reference proteome</keyword>
<evidence type="ECO:0000256" key="1">
    <source>
        <dbReference type="SAM" id="SignalP"/>
    </source>
</evidence>
<feature type="chain" id="PRO_5003116579" description="DUF3224 domain-containing protein" evidence="1">
    <location>
        <begin position="23"/>
        <end position="152"/>
    </location>
</feature>